<reference evidence="2" key="1">
    <citation type="submission" date="2017-09" db="EMBL/GenBank/DDBJ databases">
        <title>Contemporary evolution of a Lepidopteran species, Heliothis virescens, in response to modern agricultural practices.</title>
        <authorList>
            <person name="Fritz M.L."/>
            <person name="Deyonke A.M."/>
            <person name="Papanicolaou A."/>
            <person name="Micinski S."/>
            <person name="Westbrook J."/>
            <person name="Gould F."/>
        </authorList>
    </citation>
    <scope>NUCLEOTIDE SEQUENCE [LARGE SCALE GENOMIC DNA]</scope>
    <source>
        <strain evidence="2">HvINT-</strain>
        <tissue evidence="2">Whole body</tissue>
    </source>
</reference>
<gene>
    <name evidence="2" type="ORF">B5V51_7414</name>
</gene>
<comment type="caution">
    <text evidence="2">The sequence shown here is derived from an EMBL/GenBank/DDBJ whole genome shotgun (WGS) entry which is preliminary data.</text>
</comment>
<feature type="region of interest" description="Disordered" evidence="1">
    <location>
        <begin position="75"/>
        <end position="104"/>
    </location>
</feature>
<proteinExistence type="predicted"/>
<sequence length="121" mass="13345">MRVLIVTCAVQLELSRPGSLCLSIQCAARRLPCITCCSYERRRGSRAWSTLPRPPGSKVPCSVCAAAGTRHTAPLERAPTGRKWRHQHLKRQSQPHLHAARPAHTDEALATPELFISVKSS</sequence>
<dbReference type="AlphaFoldDB" id="A0A2A4J3C1"/>
<protein>
    <submittedName>
        <fullName evidence="2">Uncharacterized protein</fullName>
    </submittedName>
</protein>
<name>A0A2A4J3C1_HELVI</name>
<organism evidence="2">
    <name type="scientific">Heliothis virescens</name>
    <name type="common">Tobacco budworm moth</name>
    <dbReference type="NCBI Taxonomy" id="7102"/>
    <lineage>
        <taxon>Eukaryota</taxon>
        <taxon>Metazoa</taxon>
        <taxon>Ecdysozoa</taxon>
        <taxon>Arthropoda</taxon>
        <taxon>Hexapoda</taxon>
        <taxon>Insecta</taxon>
        <taxon>Pterygota</taxon>
        <taxon>Neoptera</taxon>
        <taxon>Endopterygota</taxon>
        <taxon>Lepidoptera</taxon>
        <taxon>Glossata</taxon>
        <taxon>Ditrysia</taxon>
        <taxon>Noctuoidea</taxon>
        <taxon>Noctuidae</taxon>
        <taxon>Heliothinae</taxon>
        <taxon>Heliothis</taxon>
    </lineage>
</organism>
<accession>A0A2A4J3C1</accession>
<feature type="compositionally biased region" description="Basic residues" evidence="1">
    <location>
        <begin position="80"/>
        <end position="101"/>
    </location>
</feature>
<evidence type="ECO:0000256" key="1">
    <source>
        <dbReference type="SAM" id="MobiDB-lite"/>
    </source>
</evidence>
<dbReference type="EMBL" id="NWSH01003268">
    <property type="protein sequence ID" value="PCG66647.1"/>
    <property type="molecule type" value="Genomic_DNA"/>
</dbReference>
<evidence type="ECO:0000313" key="2">
    <source>
        <dbReference type="EMBL" id="PCG66647.1"/>
    </source>
</evidence>